<dbReference type="OrthoDB" id="289038at2759"/>
<dbReference type="Proteomes" id="UP000596742">
    <property type="component" value="Unassembled WGS sequence"/>
</dbReference>
<proteinExistence type="predicted"/>
<dbReference type="InterPro" id="IPR056850">
    <property type="entry name" value="ARM_UBP34_24_USP9X_Y"/>
</dbReference>
<keyword evidence="6" id="KW-1185">Reference proteome</keyword>
<organism evidence="5 6">
    <name type="scientific">Mytilus galloprovincialis</name>
    <name type="common">Mediterranean mussel</name>
    <dbReference type="NCBI Taxonomy" id="29158"/>
    <lineage>
        <taxon>Eukaryota</taxon>
        <taxon>Metazoa</taxon>
        <taxon>Spiralia</taxon>
        <taxon>Lophotrochozoa</taxon>
        <taxon>Mollusca</taxon>
        <taxon>Bivalvia</taxon>
        <taxon>Autobranchia</taxon>
        <taxon>Pteriomorphia</taxon>
        <taxon>Mytilida</taxon>
        <taxon>Mytiloidea</taxon>
        <taxon>Mytilidae</taxon>
        <taxon>Mytilinae</taxon>
        <taxon>Mytilus</taxon>
    </lineage>
</organism>
<evidence type="ECO:0000313" key="5">
    <source>
        <dbReference type="EMBL" id="VDI08025.1"/>
    </source>
</evidence>
<evidence type="ECO:0000313" key="6">
    <source>
        <dbReference type="Proteomes" id="UP000596742"/>
    </source>
</evidence>
<feature type="domain" description="UBP34/UBP24/USP9X/USP9Y-like ARM repeat region" evidence="4">
    <location>
        <begin position="62"/>
        <end position="162"/>
    </location>
</feature>
<comment type="caution">
    <text evidence="5">The sequence shown here is derived from an EMBL/GenBank/DDBJ whole genome shotgun (WGS) entry which is preliminary data.</text>
</comment>
<keyword evidence="1" id="KW-0645">Protease</keyword>
<name>A0A8B6CP78_MYTGA</name>
<evidence type="ECO:0000256" key="1">
    <source>
        <dbReference type="ARBA" id="ARBA00022670"/>
    </source>
</evidence>
<dbReference type="EMBL" id="UYJE01002121">
    <property type="protein sequence ID" value="VDI08025.1"/>
    <property type="molecule type" value="Genomic_DNA"/>
</dbReference>
<gene>
    <name evidence="5" type="ORF">MGAL_10B094348</name>
</gene>
<accession>A0A8B6CP78</accession>
<protein>
    <submittedName>
        <fullName evidence="5">Ubiquitin carboxyl-terminal hydrolase 34</fullName>
        <ecNumber evidence="5">3.4.19.12</ecNumber>
    </submittedName>
</protein>
<dbReference type="EC" id="3.4.19.12" evidence="5"/>
<evidence type="ECO:0000259" key="4">
    <source>
        <dbReference type="Pfam" id="PF25010"/>
    </source>
</evidence>
<dbReference type="GO" id="GO:0006508">
    <property type="term" value="P:proteolysis"/>
    <property type="evidence" value="ECO:0007669"/>
    <property type="project" value="UniProtKB-KW"/>
</dbReference>
<keyword evidence="3 5" id="KW-0378">Hydrolase</keyword>
<sequence length="185" mass="21379">MWMNIQTVMQCIVPLRSTIIRYMCKLSDQDLRLAGNRNMTDLMWAAVKEPLETHFTFDKEGLDLAFKYFTCSTLTIRLAGIAQINSQINLYNESCNNETLLDAERVGHQLAQWLIDNKIIEHIFGPNLHVELIKQSQMILNLLAMENKITNEHIDCIWAASQIKLCHDKTQIKLNLCRETIVNTT</sequence>
<dbReference type="GO" id="GO:0004843">
    <property type="term" value="F:cysteine-type deubiquitinase activity"/>
    <property type="evidence" value="ECO:0007669"/>
    <property type="project" value="UniProtKB-EC"/>
</dbReference>
<evidence type="ECO:0000256" key="3">
    <source>
        <dbReference type="ARBA" id="ARBA00022801"/>
    </source>
</evidence>
<dbReference type="Pfam" id="PF25010">
    <property type="entry name" value="ARM_UBP24_USP9X-Y"/>
    <property type="match status" value="1"/>
</dbReference>
<keyword evidence="2" id="KW-0833">Ubl conjugation pathway</keyword>
<reference evidence="5" key="1">
    <citation type="submission" date="2018-11" db="EMBL/GenBank/DDBJ databases">
        <authorList>
            <person name="Alioto T."/>
            <person name="Alioto T."/>
        </authorList>
    </citation>
    <scope>NUCLEOTIDE SEQUENCE</scope>
</reference>
<dbReference type="AlphaFoldDB" id="A0A8B6CP78"/>
<evidence type="ECO:0000256" key="2">
    <source>
        <dbReference type="ARBA" id="ARBA00022786"/>
    </source>
</evidence>